<dbReference type="EMBL" id="CP010725">
    <property type="protein sequence ID" value="AUQ97884.1"/>
    <property type="molecule type" value="Genomic_DNA"/>
</dbReference>
<dbReference type="InterPro" id="IPR050789">
    <property type="entry name" value="Diverse_Enzym_Activities"/>
</dbReference>
<dbReference type="Pfam" id="PF00144">
    <property type="entry name" value="Beta-lactamase"/>
    <property type="match status" value="1"/>
</dbReference>
<accession>A0A2I7K5K1</accession>
<dbReference type="PANTHER" id="PTHR43283">
    <property type="entry name" value="BETA-LACTAMASE-RELATED"/>
    <property type="match status" value="1"/>
</dbReference>
<dbReference type="SUPFAM" id="SSF56601">
    <property type="entry name" value="beta-lactamase/transpeptidase-like"/>
    <property type="match status" value="1"/>
</dbReference>
<dbReference type="AlphaFoldDB" id="A0A2I7K5K1"/>
<sequence length="387" mass="42802">MHRYLKLFSYFLIILLIFAAALAYWQRESLSRLMAVNTLFDEDRIVSNFSNMEGAFLTAPLDRGDGPVSVLPAGVEMTLPPGAQDWISHRNVTSLLVLKGGQIRHESYYQGTGPDDLRISWSMAKSYLSALLGVLLREDKIRSLDDLVIDYAPELKGSAYETASIRNVLNMASGVKFNEDYLDYDSDINRMGRTLALGGTLDDFTADLNETIGGPGEAWQYVSIDTHVLGMVIRGATGRPIPDLLSEKILRHLGLERAGYYLTDGEGVAFVLGGINQTTRDYGRFGQMIAQNGRYNGRQVVPQAWIAASTRPSAPTEAGRIGYGFQWWIPKNAVPGEFLARGVYGQYIYINQGRDVVVVVTSADRGFRKPGVADENVKMLRALAKSL</sequence>
<evidence type="ECO:0000313" key="2">
    <source>
        <dbReference type="EMBL" id="AUQ97884.1"/>
    </source>
</evidence>
<dbReference type="Gene3D" id="3.40.710.10">
    <property type="entry name" value="DD-peptidase/beta-lactamase superfamily"/>
    <property type="match status" value="1"/>
</dbReference>
<reference evidence="2 3" key="2">
    <citation type="journal article" date="2017" name="Genome Biol. Evol.">
        <title>Trajectories and Drivers of Genome Evolution in Surface-Associated Marine Phaeobacter.</title>
        <authorList>
            <person name="Freese H.M."/>
            <person name="Sikorski J."/>
            <person name="Bunk B."/>
            <person name="Scheuner C."/>
            <person name="Meier-Kolthoff J.P."/>
            <person name="Sproer C."/>
            <person name="Gram L."/>
            <person name="Overmann J."/>
        </authorList>
    </citation>
    <scope>NUCLEOTIDE SEQUENCE [LARGE SCALE GENOMIC DNA]</scope>
    <source>
        <strain evidence="2 3">P88</strain>
    </source>
</reference>
<dbReference type="Proteomes" id="UP000236447">
    <property type="component" value="Chromosome"/>
</dbReference>
<protein>
    <submittedName>
        <fullName evidence="2">Putative beta-lactamase</fullName>
    </submittedName>
</protein>
<organism evidence="2 3">
    <name type="scientific">Phaeobacter inhibens</name>
    <dbReference type="NCBI Taxonomy" id="221822"/>
    <lineage>
        <taxon>Bacteria</taxon>
        <taxon>Pseudomonadati</taxon>
        <taxon>Pseudomonadota</taxon>
        <taxon>Alphaproteobacteria</taxon>
        <taxon>Rhodobacterales</taxon>
        <taxon>Roseobacteraceae</taxon>
        <taxon>Phaeobacter</taxon>
    </lineage>
</organism>
<name>A0A2I7K5K1_9RHOB</name>
<proteinExistence type="predicted"/>
<gene>
    <name evidence="2" type="ORF">PhaeoP88_00485</name>
</gene>
<evidence type="ECO:0000313" key="3">
    <source>
        <dbReference type="Proteomes" id="UP000236447"/>
    </source>
</evidence>
<evidence type="ECO:0000259" key="1">
    <source>
        <dbReference type="Pfam" id="PF00144"/>
    </source>
</evidence>
<dbReference type="InterPro" id="IPR001466">
    <property type="entry name" value="Beta-lactam-related"/>
</dbReference>
<dbReference type="PANTHER" id="PTHR43283:SF14">
    <property type="entry name" value="BLL8153 PROTEIN"/>
    <property type="match status" value="1"/>
</dbReference>
<dbReference type="RefSeq" id="WP_102882996.1">
    <property type="nucleotide sequence ID" value="NZ_CP010725.1"/>
</dbReference>
<reference evidence="2 3" key="1">
    <citation type="journal article" date="2017" name="Front. Microbiol.">
        <title>Phaeobacter piscinae sp. nov., a species of the Roseobacter group and potential aquaculture probiont.</title>
        <authorList>
            <person name="Sonnenschein E.C."/>
            <person name="Phippen C.B.W."/>
            <person name="Nielsen K.F."/>
            <person name="Mateiu R.V."/>
            <person name="Melchiorsen J."/>
            <person name="Gram L."/>
            <person name="Overmann J."/>
            <person name="Freese H.M."/>
        </authorList>
    </citation>
    <scope>NUCLEOTIDE SEQUENCE [LARGE SCALE GENOMIC DNA]</scope>
    <source>
        <strain evidence="2 3">P88</strain>
    </source>
</reference>
<feature type="domain" description="Beta-lactamase-related" evidence="1">
    <location>
        <begin position="93"/>
        <end position="369"/>
    </location>
</feature>
<dbReference type="InterPro" id="IPR012338">
    <property type="entry name" value="Beta-lactam/transpept-like"/>
</dbReference>